<accession>A0A1Q9EYP2</accession>
<dbReference type="OrthoDB" id="420769at2759"/>
<evidence type="ECO:0000313" key="2">
    <source>
        <dbReference type="Proteomes" id="UP000186817"/>
    </source>
</evidence>
<keyword evidence="2" id="KW-1185">Reference proteome</keyword>
<reference evidence="1 2" key="1">
    <citation type="submission" date="2016-02" db="EMBL/GenBank/DDBJ databases">
        <title>Genome analysis of coral dinoflagellate symbionts highlights evolutionary adaptations to a symbiotic lifestyle.</title>
        <authorList>
            <person name="Aranda M."/>
            <person name="Li Y."/>
            <person name="Liew Y.J."/>
            <person name="Baumgarten S."/>
            <person name="Simakov O."/>
            <person name="Wilson M."/>
            <person name="Piel J."/>
            <person name="Ashoor H."/>
            <person name="Bougouffa S."/>
            <person name="Bajic V.B."/>
            <person name="Ryu T."/>
            <person name="Ravasi T."/>
            <person name="Bayer T."/>
            <person name="Micklem G."/>
            <person name="Kim H."/>
            <person name="Bhak J."/>
            <person name="Lajeunesse T.C."/>
            <person name="Voolstra C.R."/>
        </authorList>
    </citation>
    <scope>NUCLEOTIDE SEQUENCE [LARGE SCALE GENOMIC DNA]</scope>
    <source>
        <strain evidence="1 2">CCMP2467</strain>
    </source>
</reference>
<comment type="caution">
    <text evidence="1">The sequence shown here is derived from an EMBL/GenBank/DDBJ whole genome shotgun (WGS) entry which is preliminary data.</text>
</comment>
<evidence type="ECO:0000313" key="1">
    <source>
        <dbReference type="EMBL" id="OLQ12529.1"/>
    </source>
</evidence>
<gene>
    <name evidence="1" type="ORF">AK812_SmicGene3615</name>
</gene>
<organism evidence="1 2">
    <name type="scientific">Symbiodinium microadriaticum</name>
    <name type="common">Dinoflagellate</name>
    <name type="synonym">Zooxanthella microadriatica</name>
    <dbReference type="NCBI Taxonomy" id="2951"/>
    <lineage>
        <taxon>Eukaryota</taxon>
        <taxon>Sar</taxon>
        <taxon>Alveolata</taxon>
        <taxon>Dinophyceae</taxon>
        <taxon>Suessiales</taxon>
        <taxon>Symbiodiniaceae</taxon>
        <taxon>Symbiodinium</taxon>
    </lineage>
</organism>
<dbReference type="Proteomes" id="UP000186817">
    <property type="component" value="Unassembled WGS sequence"/>
</dbReference>
<dbReference type="AlphaFoldDB" id="A0A1Q9EYP2"/>
<sequence>MPSHRSRWLGVAVLVAVLWTSPLQTFSLTDFLRNWRSYVRKYRGRKFSIRWFRSMCEINMERVQWWDQSFARTLRDLGDEDLEYYEQCRNTSLALISAGRQQTDACPELRGALDLESDTHPVEVLGAKLQSVAHAGHLATIQRCVSEAMIAELHETRLLLRKVSKILDFSQLQKMDIERLVQQLDGIAQMEAKDKGSFVHIRFDLVERGMSVIHGIPHARRQWEQRYKYWKSQVPSAAEVDWKRVGRQTIVNIFDWGRSELNTIHKQASLSDSAQADRAELRAPIFISSEMSAPQSGLKGHKKAAEGWQHVSFMIWDFDSMSDNDFMGKVVVGHVFRSSRHFQHQMLDELVPRAQEIPLQETKETTAKIKLNSRTYSIELESQQSAAELLQLLKELHLSDFEEGFQRLEVRSVQELASIRCEELLELGLSMFVQSGLGQS</sequence>
<name>A0A1Q9EYP2_SYMMI</name>
<proteinExistence type="predicted"/>
<protein>
    <submittedName>
        <fullName evidence="1">Uncharacterized protein</fullName>
    </submittedName>
</protein>
<dbReference type="EMBL" id="LSRX01000042">
    <property type="protein sequence ID" value="OLQ12529.1"/>
    <property type="molecule type" value="Genomic_DNA"/>
</dbReference>